<dbReference type="SUPFAM" id="SSF56349">
    <property type="entry name" value="DNA breaking-rejoining enzymes"/>
    <property type="match status" value="1"/>
</dbReference>
<organism evidence="2 3">
    <name type="scientific">Nonomuraea turkmeniaca</name>
    <dbReference type="NCBI Taxonomy" id="103838"/>
    <lineage>
        <taxon>Bacteria</taxon>
        <taxon>Bacillati</taxon>
        <taxon>Actinomycetota</taxon>
        <taxon>Actinomycetes</taxon>
        <taxon>Streptosporangiales</taxon>
        <taxon>Streptosporangiaceae</taxon>
        <taxon>Nonomuraea</taxon>
    </lineage>
</organism>
<dbReference type="GO" id="GO:0006310">
    <property type="term" value="P:DNA recombination"/>
    <property type="evidence" value="ECO:0007669"/>
    <property type="project" value="UniProtKB-KW"/>
</dbReference>
<proteinExistence type="predicted"/>
<evidence type="ECO:0000256" key="1">
    <source>
        <dbReference type="ARBA" id="ARBA00023172"/>
    </source>
</evidence>
<comment type="caution">
    <text evidence="2">The sequence shown here is derived from an EMBL/GenBank/DDBJ whole genome shotgun (WGS) entry which is preliminary data.</text>
</comment>
<evidence type="ECO:0000313" key="3">
    <source>
        <dbReference type="Proteomes" id="UP000309128"/>
    </source>
</evidence>
<dbReference type="Gene3D" id="1.10.443.10">
    <property type="entry name" value="Intergrase catalytic core"/>
    <property type="match status" value="1"/>
</dbReference>
<dbReference type="EMBL" id="VCKY01000459">
    <property type="protein sequence ID" value="TMR04348.1"/>
    <property type="molecule type" value="Genomic_DNA"/>
</dbReference>
<dbReference type="InterPro" id="IPR011010">
    <property type="entry name" value="DNA_brk_join_enz"/>
</dbReference>
<dbReference type="Proteomes" id="UP000309128">
    <property type="component" value="Unassembled WGS sequence"/>
</dbReference>
<dbReference type="OrthoDB" id="3216692at2"/>
<name>A0A5S4EUF7_9ACTN</name>
<protein>
    <submittedName>
        <fullName evidence="2">Site-specific integrase</fullName>
    </submittedName>
</protein>
<dbReference type="GO" id="GO:0003677">
    <property type="term" value="F:DNA binding"/>
    <property type="evidence" value="ECO:0007669"/>
    <property type="project" value="InterPro"/>
</dbReference>
<dbReference type="InterPro" id="IPR013762">
    <property type="entry name" value="Integrase-like_cat_sf"/>
</dbReference>
<dbReference type="AlphaFoldDB" id="A0A5S4EUF7"/>
<gene>
    <name evidence="2" type="ORF">ETD86_53555</name>
</gene>
<reference evidence="2 3" key="1">
    <citation type="submission" date="2019-05" db="EMBL/GenBank/DDBJ databases">
        <title>Draft genome sequence of Nonomuraea turkmeniaca DSM 43926.</title>
        <authorList>
            <person name="Saricaoglu S."/>
            <person name="Isik K."/>
        </authorList>
    </citation>
    <scope>NUCLEOTIDE SEQUENCE [LARGE SCALE GENOMIC DNA]</scope>
    <source>
        <strain evidence="2 3">DSM 43926</strain>
    </source>
</reference>
<dbReference type="GO" id="GO:0015074">
    <property type="term" value="P:DNA integration"/>
    <property type="evidence" value="ECO:0007669"/>
    <property type="project" value="InterPro"/>
</dbReference>
<keyword evidence="1" id="KW-0233">DNA recombination</keyword>
<dbReference type="RefSeq" id="WP_138674259.1">
    <property type="nucleotide sequence ID" value="NZ_VCKY01000459.1"/>
</dbReference>
<evidence type="ECO:0000313" key="2">
    <source>
        <dbReference type="EMBL" id="TMR04348.1"/>
    </source>
</evidence>
<keyword evidence="3" id="KW-1185">Reference proteome</keyword>
<accession>A0A5S4EUF7</accession>
<sequence length="184" mass="20508">MIIPLTPEQINQSINAATTPASRLSLALAAVHAARPRAIRHLLLDDIDLGNRRLTIAGHQRPLDELTRRLLIEWLEHRRSRWPTSANPYLIVNQQTAMSTRPVSVNWMAETFRGLAAPLEALRVDRQLDEALTHGPDPLHLSVVFGLDPTTAIRYAAAAQRHLTAALECQDPATSHEPKEPDRP</sequence>